<evidence type="ECO:0000313" key="2">
    <source>
        <dbReference type="Proteomes" id="UP000003163"/>
    </source>
</evidence>
<evidence type="ECO:0000313" key="1">
    <source>
        <dbReference type="EMBL" id="EJW03354.1"/>
    </source>
</evidence>
<reference evidence="1 2" key="1">
    <citation type="submission" date="2011-08" db="EMBL/GenBank/DDBJ databases">
        <authorList>
            <person name="Liu Z.J."/>
            <person name="Shi F.L."/>
            <person name="Lu J.Q."/>
            <person name="Li M."/>
            <person name="Wang Z.L."/>
        </authorList>
    </citation>
    <scope>NUCLEOTIDE SEQUENCE [LARGE SCALE GENOMIC DNA]</scope>
    <source>
        <strain evidence="1 2">USNM 41457</strain>
    </source>
</reference>
<reference evidence="2" key="2">
    <citation type="submission" date="2015-07" db="EMBL/GenBank/DDBJ databases">
        <title>Contrasting host-pathogen interactions and genome evolution in two generalist and specialist microsporidian pathogens of mosquitoes.</title>
        <authorList>
            <consortium name="The Broad Institute Genomics Platform"/>
            <consortium name="The Broad Institute Genome Sequencing Center for Infectious Disease"/>
            <person name="Cuomo C.A."/>
            <person name="Sanscrainte N.D."/>
            <person name="Goldberg J.M."/>
            <person name="Heiman D."/>
            <person name="Young S."/>
            <person name="Zeng Q."/>
            <person name="Becnel J.J."/>
            <person name="Birren B.W."/>
        </authorList>
    </citation>
    <scope>NUCLEOTIDE SEQUENCE [LARGE SCALE GENOMIC DNA]</scope>
    <source>
        <strain evidence="2">USNM 41457</strain>
    </source>
</reference>
<proteinExistence type="predicted"/>
<keyword evidence="2" id="KW-1185">Reference proteome</keyword>
<dbReference type="InterPro" id="IPR004986">
    <property type="entry name" value="Caulimo_virion-assoc"/>
</dbReference>
<comment type="caution">
    <text evidence="1">The sequence shown here is derived from an EMBL/GenBank/DDBJ whole genome shotgun (WGS) entry which is preliminary data.</text>
</comment>
<dbReference type="EMBL" id="AFBI03000040">
    <property type="protein sequence ID" value="EJW03354.1"/>
    <property type="molecule type" value="Genomic_DNA"/>
</dbReference>
<name>J9D742_EDHAE</name>
<sequence length="59" mass="7185">MLDRSVVEVFKEIKRHRKFEPAHEKNSNAFEIINDVKDFLKKCECIKDVFEFLIKKWKS</sequence>
<dbReference type="HOGENOM" id="CLU_2960721_0_0_1"/>
<dbReference type="Pfam" id="PF03310">
    <property type="entry name" value="Cauli_DNA-bind"/>
    <property type="match status" value="1"/>
</dbReference>
<dbReference type="Proteomes" id="UP000003163">
    <property type="component" value="Unassembled WGS sequence"/>
</dbReference>
<dbReference type="GO" id="GO:0003677">
    <property type="term" value="F:DNA binding"/>
    <property type="evidence" value="ECO:0007669"/>
    <property type="project" value="InterPro"/>
</dbReference>
<organism evidence="1 2">
    <name type="scientific">Edhazardia aedis (strain USNM 41457)</name>
    <name type="common">Microsporidian parasite</name>
    <dbReference type="NCBI Taxonomy" id="1003232"/>
    <lineage>
        <taxon>Eukaryota</taxon>
        <taxon>Fungi</taxon>
        <taxon>Fungi incertae sedis</taxon>
        <taxon>Microsporidia</taxon>
        <taxon>Edhazardia</taxon>
    </lineage>
</organism>
<gene>
    <name evidence="1" type="ORF">EDEG_02311</name>
</gene>
<dbReference type="VEuPathDB" id="MicrosporidiaDB:EDEG_02311"/>
<dbReference type="AlphaFoldDB" id="J9D742"/>
<accession>J9D742</accession>
<protein>
    <submittedName>
        <fullName evidence="1">Uncharacterized protein</fullName>
    </submittedName>
</protein>
<dbReference type="InParanoid" id="J9D742"/>